<keyword evidence="4" id="KW-1185">Reference proteome</keyword>
<dbReference type="Pfam" id="PF03358">
    <property type="entry name" value="FMN_red"/>
    <property type="match status" value="1"/>
</dbReference>
<comment type="similarity">
    <text evidence="1">Belongs to the azoreductase type 2 family.</text>
</comment>
<dbReference type="PANTHER" id="PTHR30543:SF21">
    <property type="entry name" value="NAD(P)H-DEPENDENT FMN REDUCTASE LOT6"/>
    <property type="match status" value="1"/>
</dbReference>
<gene>
    <name evidence="3" type="ORF">NQZ67_14990</name>
</gene>
<dbReference type="Gene3D" id="3.40.50.360">
    <property type="match status" value="1"/>
</dbReference>
<evidence type="ECO:0000256" key="1">
    <source>
        <dbReference type="ARBA" id="ARBA00009428"/>
    </source>
</evidence>
<reference evidence="3" key="1">
    <citation type="submission" date="2022-08" db="EMBL/GenBank/DDBJ databases">
        <title>The genomic sequence of strain Paenibacillus sp. SCIV0701.</title>
        <authorList>
            <person name="Zhao H."/>
        </authorList>
    </citation>
    <scope>NUCLEOTIDE SEQUENCE</scope>
    <source>
        <strain evidence="3">SCIV0701</strain>
    </source>
</reference>
<dbReference type="RefSeq" id="WP_257447211.1">
    <property type="nucleotide sequence ID" value="NZ_JANIPJ010000010.1"/>
</dbReference>
<dbReference type="SUPFAM" id="SSF52218">
    <property type="entry name" value="Flavoproteins"/>
    <property type="match status" value="1"/>
</dbReference>
<accession>A0A9X2S9J1</accession>
<evidence type="ECO:0000313" key="4">
    <source>
        <dbReference type="Proteomes" id="UP001141950"/>
    </source>
</evidence>
<dbReference type="AlphaFoldDB" id="A0A9X2S9J1"/>
<feature type="domain" description="NADPH-dependent FMN reductase-like" evidence="2">
    <location>
        <begin position="1"/>
        <end position="145"/>
    </location>
</feature>
<evidence type="ECO:0000259" key="2">
    <source>
        <dbReference type="Pfam" id="PF03358"/>
    </source>
</evidence>
<evidence type="ECO:0000313" key="3">
    <source>
        <dbReference type="EMBL" id="MCR2805191.1"/>
    </source>
</evidence>
<protein>
    <submittedName>
        <fullName evidence="3">NAD(P)H-dependent oxidoreductase</fullName>
    </submittedName>
</protein>
<dbReference type="PANTHER" id="PTHR30543">
    <property type="entry name" value="CHROMATE REDUCTASE"/>
    <property type="match status" value="1"/>
</dbReference>
<organism evidence="3 4">
    <name type="scientific">Paenibacillus soyae</name>
    <dbReference type="NCBI Taxonomy" id="2969249"/>
    <lineage>
        <taxon>Bacteria</taxon>
        <taxon>Bacillati</taxon>
        <taxon>Bacillota</taxon>
        <taxon>Bacilli</taxon>
        <taxon>Bacillales</taxon>
        <taxon>Paenibacillaceae</taxon>
        <taxon>Paenibacillus</taxon>
    </lineage>
</organism>
<name>A0A9X2S9J1_9BACL</name>
<proteinExistence type="inferred from homology"/>
<sequence>MNVMIIAGSNHKAATSTRLAEYVRDVIAGEGHEAQLFDLYRKPLPFYSPDGGYGSEELARVKELQQGMNAADAIILATPEYHSGISGVLKNALDHLGQDHFRGKAVLSMSSAGGAVGVSSLTQLQTIVRNLHGINSPEWVSIGGAQRNWFAEPHTDNEGGGGEIVERIKRVARSFLDLAARVRG</sequence>
<dbReference type="InterPro" id="IPR050712">
    <property type="entry name" value="NAD(P)H-dep_reductase"/>
</dbReference>
<comment type="caution">
    <text evidence="3">The sequence shown here is derived from an EMBL/GenBank/DDBJ whole genome shotgun (WGS) entry which is preliminary data.</text>
</comment>
<dbReference type="EMBL" id="JANIPJ010000010">
    <property type="protein sequence ID" value="MCR2805191.1"/>
    <property type="molecule type" value="Genomic_DNA"/>
</dbReference>
<dbReference type="InterPro" id="IPR029039">
    <property type="entry name" value="Flavoprotein-like_sf"/>
</dbReference>
<dbReference type="GO" id="GO:0005829">
    <property type="term" value="C:cytosol"/>
    <property type="evidence" value="ECO:0007669"/>
    <property type="project" value="TreeGrafter"/>
</dbReference>
<dbReference type="GO" id="GO:0010181">
    <property type="term" value="F:FMN binding"/>
    <property type="evidence" value="ECO:0007669"/>
    <property type="project" value="TreeGrafter"/>
</dbReference>
<dbReference type="Proteomes" id="UP001141950">
    <property type="component" value="Unassembled WGS sequence"/>
</dbReference>
<dbReference type="InterPro" id="IPR005025">
    <property type="entry name" value="FMN_Rdtase-like_dom"/>
</dbReference>
<dbReference type="GO" id="GO:0016491">
    <property type="term" value="F:oxidoreductase activity"/>
    <property type="evidence" value="ECO:0007669"/>
    <property type="project" value="InterPro"/>
</dbReference>